<dbReference type="SUPFAM" id="SSF52087">
    <property type="entry name" value="CRAL/TRIO domain"/>
    <property type="match status" value="1"/>
</dbReference>
<dbReference type="SMART" id="SM01100">
    <property type="entry name" value="CRAL_TRIO_N"/>
    <property type="match status" value="1"/>
</dbReference>
<dbReference type="InterPro" id="IPR036865">
    <property type="entry name" value="CRAL-TRIO_dom_sf"/>
</dbReference>
<name>A0A1L9R7T2_ASPWE</name>
<feature type="domain" description="CRAL-TRIO" evidence="2">
    <location>
        <begin position="179"/>
        <end position="338"/>
    </location>
</feature>
<dbReference type="CDD" id="cd00170">
    <property type="entry name" value="SEC14"/>
    <property type="match status" value="1"/>
</dbReference>
<dbReference type="VEuPathDB" id="FungiDB:ASPWEDRAFT_140850"/>
<dbReference type="Pfam" id="PF03765">
    <property type="entry name" value="CRAL_TRIO_N"/>
    <property type="match status" value="1"/>
</dbReference>
<dbReference type="PROSITE" id="PS50191">
    <property type="entry name" value="CRAL_TRIO"/>
    <property type="match status" value="1"/>
</dbReference>
<dbReference type="GeneID" id="63745259"/>
<dbReference type="EMBL" id="KV878216">
    <property type="protein sequence ID" value="OJJ30980.1"/>
    <property type="molecule type" value="Genomic_DNA"/>
</dbReference>
<organism evidence="3 4">
    <name type="scientific">Aspergillus wentii DTO 134E9</name>
    <dbReference type="NCBI Taxonomy" id="1073089"/>
    <lineage>
        <taxon>Eukaryota</taxon>
        <taxon>Fungi</taxon>
        <taxon>Dikarya</taxon>
        <taxon>Ascomycota</taxon>
        <taxon>Pezizomycotina</taxon>
        <taxon>Eurotiomycetes</taxon>
        <taxon>Eurotiomycetidae</taxon>
        <taxon>Eurotiales</taxon>
        <taxon>Aspergillaceae</taxon>
        <taxon>Aspergillus</taxon>
        <taxon>Aspergillus subgen. Cremei</taxon>
    </lineage>
</organism>
<dbReference type="InterPro" id="IPR001251">
    <property type="entry name" value="CRAL-TRIO_dom"/>
</dbReference>
<protein>
    <recommendedName>
        <fullName evidence="2">CRAL-TRIO domain-containing protein</fullName>
    </recommendedName>
</protein>
<dbReference type="PANTHER" id="PTHR46590:SF2">
    <property type="entry name" value="CRAL_TRIO DOMAIN PROTEIN (AFU_ORTHOLOGUE AFUA_4G13930)-RELATED"/>
    <property type="match status" value="1"/>
</dbReference>
<reference evidence="4" key="1">
    <citation type="journal article" date="2017" name="Genome Biol.">
        <title>Comparative genomics reveals high biological diversity and specific adaptations in the industrially and medically important fungal genus Aspergillus.</title>
        <authorList>
            <person name="de Vries R.P."/>
            <person name="Riley R."/>
            <person name="Wiebenga A."/>
            <person name="Aguilar-Osorio G."/>
            <person name="Amillis S."/>
            <person name="Uchima C.A."/>
            <person name="Anderluh G."/>
            <person name="Asadollahi M."/>
            <person name="Askin M."/>
            <person name="Barry K."/>
            <person name="Battaglia E."/>
            <person name="Bayram O."/>
            <person name="Benocci T."/>
            <person name="Braus-Stromeyer S.A."/>
            <person name="Caldana C."/>
            <person name="Canovas D."/>
            <person name="Cerqueira G.C."/>
            <person name="Chen F."/>
            <person name="Chen W."/>
            <person name="Choi C."/>
            <person name="Clum A."/>
            <person name="Dos Santos R.A."/>
            <person name="Damasio A.R."/>
            <person name="Diallinas G."/>
            <person name="Emri T."/>
            <person name="Fekete E."/>
            <person name="Flipphi M."/>
            <person name="Freyberg S."/>
            <person name="Gallo A."/>
            <person name="Gournas C."/>
            <person name="Habgood R."/>
            <person name="Hainaut M."/>
            <person name="Harispe M.L."/>
            <person name="Henrissat B."/>
            <person name="Hilden K.S."/>
            <person name="Hope R."/>
            <person name="Hossain A."/>
            <person name="Karabika E."/>
            <person name="Karaffa L."/>
            <person name="Karanyi Z."/>
            <person name="Krasevec N."/>
            <person name="Kuo A."/>
            <person name="Kusch H."/>
            <person name="LaButti K."/>
            <person name="Lagendijk E.L."/>
            <person name="Lapidus A."/>
            <person name="Levasseur A."/>
            <person name="Lindquist E."/>
            <person name="Lipzen A."/>
            <person name="Logrieco A.F."/>
            <person name="MacCabe A."/>
            <person name="Maekelae M.R."/>
            <person name="Malavazi I."/>
            <person name="Melin P."/>
            <person name="Meyer V."/>
            <person name="Mielnichuk N."/>
            <person name="Miskei M."/>
            <person name="Molnar A.P."/>
            <person name="Mule G."/>
            <person name="Ngan C.Y."/>
            <person name="Orejas M."/>
            <person name="Orosz E."/>
            <person name="Ouedraogo J.P."/>
            <person name="Overkamp K.M."/>
            <person name="Park H.-S."/>
            <person name="Perrone G."/>
            <person name="Piumi F."/>
            <person name="Punt P.J."/>
            <person name="Ram A.F."/>
            <person name="Ramon A."/>
            <person name="Rauscher S."/>
            <person name="Record E."/>
            <person name="Riano-Pachon D.M."/>
            <person name="Robert V."/>
            <person name="Roehrig J."/>
            <person name="Ruller R."/>
            <person name="Salamov A."/>
            <person name="Salih N.S."/>
            <person name="Samson R.A."/>
            <person name="Sandor E."/>
            <person name="Sanguinetti M."/>
            <person name="Schuetze T."/>
            <person name="Sepcic K."/>
            <person name="Shelest E."/>
            <person name="Sherlock G."/>
            <person name="Sophianopoulou V."/>
            <person name="Squina F.M."/>
            <person name="Sun H."/>
            <person name="Susca A."/>
            <person name="Todd R.B."/>
            <person name="Tsang A."/>
            <person name="Unkles S.E."/>
            <person name="van de Wiele N."/>
            <person name="van Rossen-Uffink D."/>
            <person name="Oliveira J.V."/>
            <person name="Vesth T.C."/>
            <person name="Visser J."/>
            <person name="Yu J.-H."/>
            <person name="Zhou M."/>
            <person name="Andersen M.R."/>
            <person name="Archer D.B."/>
            <person name="Baker S.E."/>
            <person name="Benoit I."/>
            <person name="Brakhage A.A."/>
            <person name="Braus G.H."/>
            <person name="Fischer R."/>
            <person name="Frisvad J.C."/>
            <person name="Goldman G.H."/>
            <person name="Houbraken J."/>
            <person name="Oakley B."/>
            <person name="Pocsi I."/>
            <person name="Scazzocchio C."/>
            <person name="Seiboth B."/>
            <person name="vanKuyk P.A."/>
            <person name="Wortman J."/>
            <person name="Dyer P.S."/>
            <person name="Grigoriev I.V."/>
        </authorList>
    </citation>
    <scope>NUCLEOTIDE SEQUENCE [LARGE SCALE GENOMIC DNA]</scope>
    <source>
        <strain evidence="4">DTO 134E9</strain>
    </source>
</reference>
<dbReference type="InterPro" id="IPR011074">
    <property type="entry name" value="CRAL/TRIO_N_dom"/>
</dbReference>
<sequence length="464" mass="52020">MPSVPNGFLGNLSADQEAKLQQLWTIVLKAVDASSDSNGDAPASPEKPKHTRTESNLSVKSNGTAISTVAAGPITDALKGMGMNATDIKAVQQSLSEMTPEELRVGLLDTVKHENPDALLLRFLRARKWDVAKALGMMMSSIVWRIKEMHVDDEVLGKGELHALRQSRDKSNPAKSKDGEAFLAQMRMGKSYTHGVDKTGRPICVIRVQLHKPGEQSEEVLNQYIVHVIESVRLMLVPPVETACVVFDMTGFSLSNMEYPPVKFIIKCFEANYPESLGVLLIHNAPWIFSGIWRLIKGWMDPNIVSKIHFTKNIKDLEGFISRDQIVKQLGGKEDWEYEYTEPDDNENSKMEDTATRDAISAERQKIGEELLRTTGSWIAAINSKEKDSAAEYKKQRDEVIEQLRNNYWALDPYVRARNCLDRTRVIQDGGKICYYPSAESEVAVETKALEVEHMESRQANVVS</sequence>
<evidence type="ECO:0000313" key="3">
    <source>
        <dbReference type="EMBL" id="OJJ30980.1"/>
    </source>
</evidence>
<evidence type="ECO:0000259" key="2">
    <source>
        <dbReference type="PROSITE" id="PS50191"/>
    </source>
</evidence>
<dbReference type="SUPFAM" id="SSF46938">
    <property type="entry name" value="CRAL/TRIO N-terminal domain"/>
    <property type="match status" value="1"/>
</dbReference>
<dbReference type="OrthoDB" id="43460at2759"/>
<dbReference type="RefSeq" id="XP_040684657.1">
    <property type="nucleotide sequence ID" value="XM_040829411.1"/>
</dbReference>
<dbReference type="InterPro" id="IPR052432">
    <property type="entry name" value="PITP/CRAL-TRIO"/>
</dbReference>
<proteinExistence type="predicted"/>
<dbReference type="InterPro" id="IPR036273">
    <property type="entry name" value="CRAL/TRIO_N_dom_sf"/>
</dbReference>
<dbReference type="PANTHER" id="PTHR46590">
    <property type="entry name" value="PHOSPHATIDYLINOSITOL TRANSFER PROTEIN CSR1-RELATED"/>
    <property type="match status" value="1"/>
</dbReference>
<evidence type="ECO:0000313" key="4">
    <source>
        <dbReference type="Proteomes" id="UP000184383"/>
    </source>
</evidence>
<dbReference type="Proteomes" id="UP000184383">
    <property type="component" value="Unassembled WGS sequence"/>
</dbReference>
<evidence type="ECO:0000256" key="1">
    <source>
        <dbReference type="SAM" id="MobiDB-lite"/>
    </source>
</evidence>
<feature type="region of interest" description="Disordered" evidence="1">
    <location>
        <begin position="35"/>
        <end position="61"/>
    </location>
</feature>
<dbReference type="Pfam" id="PF00650">
    <property type="entry name" value="CRAL_TRIO"/>
    <property type="match status" value="1"/>
</dbReference>
<dbReference type="Gene3D" id="3.40.525.10">
    <property type="entry name" value="CRAL-TRIO lipid binding domain"/>
    <property type="match status" value="1"/>
</dbReference>
<dbReference type="AlphaFoldDB" id="A0A1L9R7T2"/>
<gene>
    <name evidence="3" type="ORF">ASPWEDRAFT_140850</name>
</gene>
<dbReference type="SMART" id="SM00516">
    <property type="entry name" value="SEC14"/>
    <property type="match status" value="1"/>
</dbReference>
<dbReference type="STRING" id="1073089.A0A1L9R7T2"/>
<keyword evidence="4" id="KW-1185">Reference proteome</keyword>
<accession>A0A1L9R7T2</accession>